<evidence type="ECO:0000256" key="2">
    <source>
        <dbReference type="ARBA" id="ARBA00023002"/>
    </source>
</evidence>
<evidence type="ECO:0000256" key="1">
    <source>
        <dbReference type="ARBA" id="ARBA00006484"/>
    </source>
</evidence>
<dbReference type="PANTHER" id="PTHR43391">
    <property type="entry name" value="RETINOL DEHYDROGENASE-RELATED"/>
    <property type="match status" value="1"/>
</dbReference>
<name>A0ABM7VA71_9BACT</name>
<dbReference type="PROSITE" id="PS00061">
    <property type="entry name" value="ADH_SHORT"/>
    <property type="match status" value="1"/>
</dbReference>
<gene>
    <name evidence="4" type="ORF">PEPS_01000</name>
</gene>
<dbReference type="PANTHER" id="PTHR43391:SF86">
    <property type="entry name" value="SHORT-CHAIN DEHYDROGENASE_REDUCTASE FAMILY PROTEIN"/>
    <property type="match status" value="1"/>
</dbReference>
<evidence type="ECO:0000313" key="5">
    <source>
        <dbReference type="Proteomes" id="UP001354989"/>
    </source>
</evidence>
<dbReference type="InterPro" id="IPR002347">
    <property type="entry name" value="SDR_fam"/>
</dbReference>
<dbReference type="Pfam" id="PF00106">
    <property type="entry name" value="adh_short"/>
    <property type="match status" value="1"/>
</dbReference>
<dbReference type="InterPro" id="IPR036291">
    <property type="entry name" value="NAD(P)-bd_dom_sf"/>
</dbReference>
<dbReference type="Proteomes" id="UP001354989">
    <property type="component" value="Chromosome"/>
</dbReference>
<dbReference type="SUPFAM" id="SSF51735">
    <property type="entry name" value="NAD(P)-binding Rossmann-fold domains"/>
    <property type="match status" value="1"/>
</dbReference>
<evidence type="ECO:0000256" key="3">
    <source>
        <dbReference type="RuleBase" id="RU000363"/>
    </source>
</evidence>
<keyword evidence="2" id="KW-0560">Oxidoreductase</keyword>
<evidence type="ECO:0000313" key="4">
    <source>
        <dbReference type="EMBL" id="BDC97819.1"/>
    </source>
</evidence>
<keyword evidence="5" id="KW-1185">Reference proteome</keyword>
<proteinExistence type="inferred from homology"/>
<dbReference type="CDD" id="cd05374">
    <property type="entry name" value="17beta-HSD-like_SDR_c"/>
    <property type="match status" value="1"/>
</dbReference>
<dbReference type="PRINTS" id="PR00080">
    <property type="entry name" value="SDRFAMILY"/>
</dbReference>
<sequence length="288" mass="31423">MKKVILITGTSTGVGLSSALAFGRKGYKVYASMRNLAKRTVLEEAAKAENLPVEIIELDVTSMTSIQSAVDLVMEKEGRLDILLNNAGAGFAKTTEHATEEEIQWQMDVNYFGVVHTTKAVLPIMRKQKCGHVINVTSVGGLVGQPFNELYCGAKFAVEGYTEALASYVTKAFNIHFTNVEPGGIATEFVNNAMTKMAEGGMIEEGDPYAPVFNAYLSGMQSRSGEELASLYQTPEQVAEVILEVAQQEEPVIRVRTSDWAEDLCQLKTEADPTGLKLRDKVVKQFLG</sequence>
<protein>
    <submittedName>
        <fullName evidence="4">Short-chain dehydrogenase/reductase</fullName>
    </submittedName>
</protein>
<dbReference type="PRINTS" id="PR00081">
    <property type="entry name" value="GDHRDH"/>
</dbReference>
<accession>A0ABM7VA71</accession>
<dbReference type="Gene3D" id="3.40.50.720">
    <property type="entry name" value="NAD(P)-binding Rossmann-like Domain"/>
    <property type="match status" value="1"/>
</dbReference>
<organism evidence="4 5">
    <name type="scientific">Persicobacter psychrovividus</name>
    <dbReference type="NCBI Taxonomy" id="387638"/>
    <lineage>
        <taxon>Bacteria</taxon>
        <taxon>Pseudomonadati</taxon>
        <taxon>Bacteroidota</taxon>
        <taxon>Cytophagia</taxon>
        <taxon>Cytophagales</taxon>
        <taxon>Persicobacteraceae</taxon>
        <taxon>Persicobacter</taxon>
    </lineage>
</organism>
<comment type="similarity">
    <text evidence="1 3">Belongs to the short-chain dehydrogenases/reductases (SDR) family.</text>
</comment>
<reference evidence="4 5" key="1">
    <citation type="submission" date="2021-12" db="EMBL/GenBank/DDBJ databases">
        <title>Genome sequencing of bacteria with rrn-lacking chromosome and rrn-plasmid.</title>
        <authorList>
            <person name="Anda M."/>
            <person name="Iwasaki W."/>
        </authorList>
    </citation>
    <scope>NUCLEOTIDE SEQUENCE [LARGE SCALE GENOMIC DNA]</scope>
    <source>
        <strain evidence="4 5">NBRC 101262</strain>
    </source>
</reference>
<dbReference type="EMBL" id="AP025292">
    <property type="protein sequence ID" value="BDC97819.1"/>
    <property type="molecule type" value="Genomic_DNA"/>
</dbReference>
<dbReference type="InterPro" id="IPR020904">
    <property type="entry name" value="Sc_DH/Rdtase_CS"/>
</dbReference>
<dbReference type="RefSeq" id="WP_338397370.1">
    <property type="nucleotide sequence ID" value="NZ_AP025292.1"/>
</dbReference>